<dbReference type="OrthoDB" id="199738at2"/>
<sequence>MLTAPAPAGYIGAQLLCRLKPATVSARAWSLYGIAGGLLPDIDMLWFYLVDHVHHYRYPTHWPLLWLLALVGALYAEASA</sequence>
<evidence type="ECO:0000313" key="3">
    <source>
        <dbReference type="Proteomes" id="UP000004870"/>
    </source>
</evidence>
<feature type="transmembrane region" description="Helical" evidence="1">
    <location>
        <begin position="28"/>
        <end position="49"/>
    </location>
</feature>
<keyword evidence="1" id="KW-0472">Membrane</keyword>
<dbReference type="EMBL" id="ACKY01000117">
    <property type="protein sequence ID" value="EEV87630.1"/>
    <property type="molecule type" value="Genomic_DNA"/>
</dbReference>
<dbReference type="Proteomes" id="UP000004870">
    <property type="component" value="Unassembled WGS sequence"/>
</dbReference>
<evidence type="ECO:0000256" key="1">
    <source>
        <dbReference type="SAM" id="Phobius"/>
    </source>
</evidence>
<comment type="caution">
    <text evidence="2">The sequence shown here is derived from an EMBL/GenBank/DDBJ whole genome shotgun (WGS) entry which is preliminary data.</text>
</comment>
<dbReference type="HOGENOM" id="CLU_2583254_0_0_6"/>
<dbReference type="AlphaFoldDB" id="C8NCK7"/>
<feature type="transmembrane region" description="Helical" evidence="1">
    <location>
        <begin position="61"/>
        <end position="78"/>
    </location>
</feature>
<proteinExistence type="predicted"/>
<organism evidence="2 3">
    <name type="scientific">Cardiobacterium hominis (strain ATCC 15826 / DSM 8339 / NCTC 10426 / 6573)</name>
    <dbReference type="NCBI Taxonomy" id="638300"/>
    <lineage>
        <taxon>Bacteria</taxon>
        <taxon>Pseudomonadati</taxon>
        <taxon>Pseudomonadota</taxon>
        <taxon>Gammaproteobacteria</taxon>
        <taxon>Cardiobacteriales</taxon>
        <taxon>Cardiobacteriaceae</taxon>
        <taxon>Cardiobacterium</taxon>
    </lineage>
</organism>
<keyword evidence="1" id="KW-0812">Transmembrane</keyword>
<protein>
    <submittedName>
        <fullName evidence="2">Uncharacterized protein</fullName>
    </submittedName>
</protein>
<name>C8NCK7_CARH6</name>
<dbReference type="GeneID" id="84789886"/>
<reference evidence="2 3" key="1">
    <citation type="submission" date="2009-08" db="EMBL/GenBank/DDBJ databases">
        <authorList>
            <person name="Qin X."/>
            <person name="Bachman B."/>
            <person name="Battles P."/>
            <person name="Bell A."/>
            <person name="Bess C."/>
            <person name="Bickham C."/>
            <person name="Chaboub L."/>
            <person name="Chen D."/>
            <person name="Coyle M."/>
            <person name="Deiros D.R."/>
            <person name="Dinh H."/>
            <person name="Forbes L."/>
            <person name="Fowler G."/>
            <person name="Francisco L."/>
            <person name="Fu Q."/>
            <person name="Gubbala S."/>
            <person name="Hale W."/>
            <person name="Han Y."/>
            <person name="Hemphill L."/>
            <person name="Highlander S.K."/>
            <person name="Hirani K."/>
            <person name="Hogues M."/>
            <person name="Jackson L."/>
            <person name="Jakkamsetti A."/>
            <person name="Javaid M."/>
            <person name="Jiang H."/>
            <person name="Korchina V."/>
            <person name="Kovar C."/>
            <person name="Lara F."/>
            <person name="Lee S."/>
            <person name="Mata R."/>
            <person name="Mathew T."/>
            <person name="Moen C."/>
            <person name="Morales K."/>
            <person name="Munidasa M."/>
            <person name="Nazareth L."/>
            <person name="Ngo R."/>
            <person name="Nguyen L."/>
            <person name="Okwuonu G."/>
            <person name="Ongeri F."/>
            <person name="Patil S."/>
            <person name="Petrosino J."/>
            <person name="Pham C."/>
            <person name="Pham P."/>
            <person name="Pu L.-L."/>
            <person name="Puazo M."/>
            <person name="Raj R."/>
            <person name="Reid J."/>
            <person name="Rouhana J."/>
            <person name="Saada N."/>
            <person name="Shang Y."/>
            <person name="Simmons D."/>
            <person name="Thornton R."/>
            <person name="Warren J."/>
            <person name="Weissenberger G."/>
            <person name="Zhang J."/>
            <person name="Zhang L."/>
            <person name="Zhou C."/>
            <person name="Zhu D."/>
            <person name="Muzny D."/>
            <person name="Worley K."/>
            <person name="Gibbs R."/>
        </authorList>
    </citation>
    <scope>NUCLEOTIDE SEQUENCE [LARGE SCALE GENOMIC DNA]</scope>
    <source>
        <strain evidence="3">ATCC 15826 / DSM 8339 / NCTC 10426 / 6573</strain>
    </source>
</reference>
<gene>
    <name evidence="2" type="ORF">HMPREF0198_2235</name>
</gene>
<dbReference type="STRING" id="2718.CHUV0807_2233"/>
<dbReference type="RefSeq" id="WP_004142548.1">
    <property type="nucleotide sequence ID" value="NZ_GG694027.1"/>
</dbReference>
<accession>C8NCK7</accession>
<keyword evidence="1" id="KW-1133">Transmembrane helix</keyword>
<evidence type="ECO:0000313" key="2">
    <source>
        <dbReference type="EMBL" id="EEV87630.1"/>
    </source>
</evidence>
<keyword evidence="3" id="KW-1185">Reference proteome</keyword>